<gene>
    <name evidence="2" type="ORF">CHRIB12_LOCUS1655</name>
</gene>
<sequence>MKAYIIIIKIFYVLYLIACICAEIWYLTTLRKIGDYNDHDVKICMFLTIYTSSFYFLWILSSLSYILIYPYNVNKENIYVLFISITPVTSNVIISLLFGLRYRVPDLNLGKIPFNCNYDYDLPENIKIVCKAKFISCTLGFFIYTSPLVSLLIILLNYLVSEITYFIKENSHYLQKNLFVL</sequence>
<evidence type="ECO:0000313" key="2">
    <source>
        <dbReference type="EMBL" id="CAB5312555.1"/>
    </source>
</evidence>
<feature type="transmembrane region" description="Helical" evidence="1">
    <location>
        <begin position="141"/>
        <end position="160"/>
    </location>
</feature>
<feature type="transmembrane region" description="Helical" evidence="1">
    <location>
        <begin position="78"/>
        <end position="100"/>
    </location>
</feature>
<dbReference type="AlphaFoldDB" id="A0A915YQR5"/>
<name>A0A915YQR5_9GLOM</name>
<dbReference type="EMBL" id="CAGKOT010000002">
    <property type="protein sequence ID" value="CAB5312555.1"/>
    <property type="molecule type" value="Genomic_DNA"/>
</dbReference>
<dbReference type="OrthoDB" id="2349998at2759"/>
<keyword evidence="1" id="KW-0812">Transmembrane</keyword>
<evidence type="ECO:0000256" key="1">
    <source>
        <dbReference type="SAM" id="Phobius"/>
    </source>
</evidence>
<comment type="caution">
    <text evidence="2">The sequence shown here is derived from an EMBL/GenBank/DDBJ whole genome shotgun (WGS) entry which is preliminary data.</text>
</comment>
<evidence type="ECO:0000313" key="3">
    <source>
        <dbReference type="Proteomes" id="UP000684084"/>
    </source>
</evidence>
<feature type="transmembrane region" description="Helical" evidence="1">
    <location>
        <begin position="47"/>
        <end position="71"/>
    </location>
</feature>
<organism evidence="2 3">
    <name type="scientific">Rhizophagus irregularis</name>
    <dbReference type="NCBI Taxonomy" id="588596"/>
    <lineage>
        <taxon>Eukaryota</taxon>
        <taxon>Fungi</taxon>
        <taxon>Fungi incertae sedis</taxon>
        <taxon>Mucoromycota</taxon>
        <taxon>Glomeromycotina</taxon>
        <taxon>Glomeromycetes</taxon>
        <taxon>Glomerales</taxon>
        <taxon>Glomeraceae</taxon>
        <taxon>Rhizophagus</taxon>
    </lineage>
</organism>
<dbReference type="Proteomes" id="UP000684084">
    <property type="component" value="Unassembled WGS sequence"/>
</dbReference>
<protein>
    <submittedName>
        <fullName evidence="2">Uncharacterized protein</fullName>
    </submittedName>
</protein>
<keyword evidence="1" id="KW-0472">Membrane</keyword>
<proteinExistence type="predicted"/>
<dbReference type="VEuPathDB" id="FungiDB:RhiirFUN_004237"/>
<keyword evidence="1" id="KW-1133">Transmembrane helix</keyword>
<reference evidence="2" key="1">
    <citation type="submission" date="2020-05" db="EMBL/GenBank/DDBJ databases">
        <authorList>
            <person name="Rincon C."/>
            <person name="Sanders R I."/>
            <person name="Robbins C."/>
            <person name="Chaturvedi A."/>
        </authorList>
    </citation>
    <scope>NUCLEOTIDE SEQUENCE</scope>
    <source>
        <strain evidence="2">CHB12</strain>
    </source>
</reference>
<feature type="transmembrane region" description="Helical" evidence="1">
    <location>
        <begin position="7"/>
        <end position="27"/>
    </location>
</feature>
<accession>A0A915YQR5</accession>